<dbReference type="AlphaFoldDB" id="X1UQ83"/>
<evidence type="ECO:0000256" key="5">
    <source>
        <dbReference type="ARBA" id="ARBA00022989"/>
    </source>
</evidence>
<name>X1UQ83_9ZZZZ</name>
<dbReference type="GO" id="GO:0005886">
    <property type="term" value="C:plasma membrane"/>
    <property type="evidence" value="ECO:0007669"/>
    <property type="project" value="UniProtKB-SubCell"/>
</dbReference>
<keyword evidence="6 7" id="KW-0472">Membrane</keyword>
<reference evidence="8" key="1">
    <citation type="journal article" date="2014" name="Front. Microbiol.">
        <title>High frequency of phylogenetically diverse reductive dehalogenase-homologous genes in deep subseafloor sedimentary metagenomes.</title>
        <authorList>
            <person name="Kawai M."/>
            <person name="Futagami T."/>
            <person name="Toyoda A."/>
            <person name="Takaki Y."/>
            <person name="Nishi S."/>
            <person name="Hori S."/>
            <person name="Arai W."/>
            <person name="Tsubouchi T."/>
            <person name="Morono Y."/>
            <person name="Uchiyama I."/>
            <person name="Ito T."/>
            <person name="Fujiyama A."/>
            <person name="Inagaki F."/>
            <person name="Takami H."/>
        </authorList>
    </citation>
    <scope>NUCLEOTIDE SEQUENCE</scope>
    <source>
        <strain evidence="8">Expedition CK06-06</strain>
    </source>
</reference>
<accession>X1UQ83</accession>
<dbReference type="GO" id="GO:0071555">
    <property type="term" value="P:cell wall organization"/>
    <property type="evidence" value="ECO:0007669"/>
    <property type="project" value="TreeGrafter"/>
</dbReference>
<gene>
    <name evidence="8" type="ORF">S12H4_61329</name>
</gene>
<comment type="subcellular location">
    <subcellularLocation>
        <location evidence="1">Cell membrane</location>
        <topology evidence="1">Multi-pass membrane protein</topology>
    </subcellularLocation>
</comment>
<proteinExistence type="predicted"/>
<dbReference type="PANTHER" id="PTHR22926">
    <property type="entry name" value="PHOSPHO-N-ACETYLMURAMOYL-PENTAPEPTIDE-TRANSFERASE"/>
    <property type="match status" value="1"/>
</dbReference>
<keyword evidence="4 7" id="KW-0812">Transmembrane</keyword>
<keyword evidence="2" id="KW-1003">Cell membrane</keyword>
<feature type="non-terminal residue" evidence="8">
    <location>
        <position position="92"/>
    </location>
</feature>
<organism evidence="8">
    <name type="scientific">marine sediment metagenome</name>
    <dbReference type="NCBI Taxonomy" id="412755"/>
    <lineage>
        <taxon>unclassified sequences</taxon>
        <taxon>metagenomes</taxon>
        <taxon>ecological metagenomes</taxon>
    </lineage>
</organism>
<evidence type="ECO:0000256" key="1">
    <source>
        <dbReference type="ARBA" id="ARBA00004651"/>
    </source>
</evidence>
<dbReference type="GO" id="GO:0016780">
    <property type="term" value="F:phosphotransferase activity, for other substituted phosphate groups"/>
    <property type="evidence" value="ECO:0007669"/>
    <property type="project" value="InterPro"/>
</dbReference>
<evidence type="ECO:0000256" key="7">
    <source>
        <dbReference type="SAM" id="Phobius"/>
    </source>
</evidence>
<feature type="transmembrane region" description="Helical" evidence="7">
    <location>
        <begin position="21"/>
        <end position="39"/>
    </location>
</feature>
<dbReference type="Pfam" id="PF00953">
    <property type="entry name" value="Glycos_transf_4"/>
    <property type="match status" value="1"/>
</dbReference>
<feature type="transmembrane region" description="Helical" evidence="7">
    <location>
        <begin position="70"/>
        <end position="90"/>
    </location>
</feature>
<evidence type="ECO:0000256" key="2">
    <source>
        <dbReference type="ARBA" id="ARBA00022475"/>
    </source>
</evidence>
<dbReference type="EMBL" id="BARW01040672">
    <property type="protein sequence ID" value="GAJ19638.1"/>
    <property type="molecule type" value="Genomic_DNA"/>
</dbReference>
<evidence type="ECO:0000256" key="4">
    <source>
        <dbReference type="ARBA" id="ARBA00022692"/>
    </source>
</evidence>
<keyword evidence="5 7" id="KW-1133">Transmembrane helix</keyword>
<dbReference type="GO" id="GO:0009103">
    <property type="term" value="P:lipopolysaccharide biosynthetic process"/>
    <property type="evidence" value="ECO:0007669"/>
    <property type="project" value="TreeGrafter"/>
</dbReference>
<keyword evidence="3" id="KW-0808">Transferase</keyword>
<dbReference type="InterPro" id="IPR000715">
    <property type="entry name" value="Glycosyl_transferase_4"/>
</dbReference>
<protein>
    <submittedName>
        <fullName evidence="8">Uncharacterized protein</fullName>
    </submittedName>
</protein>
<dbReference type="PANTHER" id="PTHR22926:SF3">
    <property type="entry name" value="UNDECAPRENYL-PHOSPHATE ALPHA-N-ACETYLGLUCOSAMINYL 1-PHOSPHATE TRANSFERASE"/>
    <property type="match status" value="1"/>
</dbReference>
<comment type="caution">
    <text evidence="8">The sequence shown here is derived from an EMBL/GenBank/DDBJ whole genome shotgun (WGS) entry which is preliminary data.</text>
</comment>
<dbReference type="GO" id="GO:0044038">
    <property type="term" value="P:cell wall macromolecule biosynthetic process"/>
    <property type="evidence" value="ECO:0007669"/>
    <property type="project" value="TreeGrafter"/>
</dbReference>
<feature type="transmembrane region" description="Helical" evidence="7">
    <location>
        <begin position="45"/>
        <end position="63"/>
    </location>
</feature>
<evidence type="ECO:0000256" key="3">
    <source>
        <dbReference type="ARBA" id="ARBA00022679"/>
    </source>
</evidence>
<sequence>MVIYITWLINLFNFMDGIDGIAISQAIIPSIFLVVFFGYNGHYEVLYLAIIMIISSMFFYKYNWAPSKMFMGDVLSGFLGYYFAVLTLYINN</sequence>
<evidence type="ECO:0000313" key="8">
    <source>
        <dbReference type="EMBL" id="GAJ19638.1"/>
    </source>
</evidence>
<evidence type="ECO:0000256" key="6">
    <source>
        <dbReference type="ARBA" id="ARBA00023136"/>
    </source>
</evidence>